<dbReference type="GO" id="GO:0000287">
    <property type="term" value="F:magnesium ion binding"/>
    <property type="evidence" value="ECO:0007669"/>
    <property type="project" value="TreeGrafter"/>
</dbReference>
<dbReference type="GO" id="GO:0006107">
    <property type="term" value="P:oxaloacetate metabolic process"/>
    <property type="evidence" value="ECO:0007669"/>
    <property type="project" value="TreeGrafter"/>
</dbReference>
<dbReference type="KEGG" id="oca:OCAR_4277"/>
<protein>
    <submittedName>
        <fullName evidence="8">Citrate lyase subunit beta</fullName>
        <ecNumber evidence="8">4.1.3.34</ecNumber>
        <ecNumber evidence="8">4.1.3.6</ecNumber>
    </submittedName>
</protein>
<gene>
    <name evidence="8" type="primary">citE</name>
    <name evidence="8" type="ordered locus">OCA5_c02430</name>
</gene>
<dbReference type="GO" id="GO:0008815">
    <property type="term" value="F:citrate (pro-3S)-lyase activity"/>
    <property type="evidence" value="ECO:0007669"/>
    <property type="project" value="UniProtKB-EC"/>
</dbReference>
<dbReference type="Proteomes" id="UP000007730">
    <property type="component" value="Chromosome"/>
</dbReference>
<dbReference type="KEGG" id="ocg:OCA5_c02430"/>
<evidence type="ECO:0000256" key="5">
    <source>
        <dbReference type="PIRSR" id="PIRSR015582-1"/>
    </source>
</evidence>
<evidence type="ECO:0000256" key="6">
    <source>
        <dbReference type="PIRSR" id="PIRSR015582-2"/>
    </source>
</evidence>
<proteinExistence type="inferred from homology"/>
<name>B6JAR3_AFIC5</name>
<reference evidence="8 9" key="1">
    <citation type="journal article" date="2011" name="J. Bacteriol.">
        <title>Complete genome sequences of the chemolithoautotrophic Oligotropha carboxidovorans strains OM4 and OM5.</title>
        <authorList>
            <person name="Volland S."/>
            <person name="Rachinger M."/>
            <person name="Strittmatter A."/>
            <person name="Daniel R."/>
            <person name="Gottschalk G."/>
            <person name="Meyer O."/>
        </authorList>
    </citation>
    <scope>NUCLEOTIDE SEQUENCE [LARGE SCALE GENOMIC DNA]</scope>
    <source>
        <strain evidence="9">ATCC 49405 / DSM 1227 / KCTC 32145 / OM5</strain>
    </source>
</reference>
<dbReference type="eggNOG" id="COG2301">
    <property type="taxonomic scope" value="Bacteria"/>
</dbReference>
<dbReference type="InterPro" id="IPR015813">
    <property type="entry name" value="Pyrv/PenolPyrv_kinase-like_dom"/>
</dbReference>
<dbReference type="HOGENOM" id="CLU_044864_0_1_5"/>
<dbReference type="PANTHER" id="PTHR32308">
    <property type="entry name" value="LYASE BETA SUBUNIT, PUTATIVE (AFU_ORTHOLOGUE AFUA_4G13030)-RELATED"/>
    <property type="match status" value="1"/>
</dbReference>
<keyword evidence="3 6" id="KW-0479">Metal-binding</keyword>
<dbReference type="SUPFAM" id="SSF51621">
    <property type="entry name" value="Phosphoenolpyruvate/pyruvate domain"/>
    <property type="match status" value="1"/>
</dbReference>
<evidence type="ECO:0000256" key="2">
    <source>
        <dbReference type="ARBA" id="ARBA00005568"/>
    </source>
</evidence>
<dbReference type="InterPro" id="IPR011206">
    <property type="entry name" value="Citrate_lyase_beta/mcl1/mcl2"/>
</dbReference>
<evidence type="ECO:0000313" key="9">
    <source>
        <dbReference type="Proteomes" id="UP000007730"/>
    </source>
</evidence>
<dbReference type="EC" id="4.1.3.6" evidence="8"/>
<dbReference type="Pfam" id="PF03328">
    <property type="entry name" value="HpcH_HpaI"/>
    <property type="match status" value="1"/>
</dbReference>
<dbReference type="RefSeq" id="WP_012561457.1">
    <property type="nucleotide sequence ID" value="NC_011386.1"/>
</dbReference>
<keyword evidence="4 6" id="KW-0460">Magnesium</keyword>
<dbReference type="OrthoDB" id="9800547at2"/>
<keyword evidence="9" id="KW-1185">Reference proteome</keyword>
<feature type="binding site" evidence="6">
    <location>
        <position position="125"/>
    </location>
    <ligand>
        <name>Mg(2+)</name>
        <dbReference type="ChEBI" id="CHEBI:18420"/>
    </ligand>
</feature>
<feature type="binding site" evidence="5">
    <location>
        <position position="125"/>
    </location>
    <ligand>
        <name>substrate</name>
    </ligand>
</feature>
<evidence type="ECO:0000256" key="1">
    <source>
        <dbReference type="ARBA" id="ARBA00001946"/>
    </source>
</evidence>
<dbReference type="InterPro" id="IPR040442">
    <property type="entry name" value="Pyrv_kinase-like_dom_sf"/>
</dbReference>
<dbReference type="PIRSF" id="PIRSF015582">
    <property type="entry name" value="Cit_lyase_B"/>
    <property type="match status" value="1"/>
</dbReference>
<keyword evidence="8" id="KW-0456">Lyase</keyword>
<dbReference type="Gene3D" id="3.20.20.60">
    <property type="entry name" value="Phosphoenolpyruvate-binding domains"/>
    <property type="match status" value="1"/>
</dbReference>
<dbReference type="AlphaFoldDB" id="B6JAR3"/>
<dbReference type="PATRIC" id="fig|504832.7.peg.257"/>
<dbReference type="EMBL" id="CP002826">
    <property type="protein sequence ID" value="AEI04972.1"/>
    <property type="molecule type" value="Genomic_DNA"/>
</dbReference>
<evidence type="ECO:0000259" key="7">
    <source>
        <dbReference type="Pfam" id="PF03328"/>
    </source>
</evidence>
<feature type="binding site" evidence="5">
    <location>
        <position position="67"/>
    </location>
    <ligand>
        <name>substrate</name>
    </ligand>
</feature>
<comment type="similarity">
    <text evidence="2">Belongs to the HpcH/HpaI aldolase family.</text>
</comment>
<feature type="binding site" evidence="6">
    <location>
        <position position="156"/>
    </location>
    <ligand>
        <name>Mg(2+)</name>
        <dbReference type="ChEBI" id="CHEBI:18420"/>
    </ligand>
</feature>
<accession>B6JAR3</accession>
<dbReference type="PANTHER" id="PTHR32308:SF10">
    <property type="entry name" value="CITRATE LYASE SUBUNIT BETA"/>
    <property type="match status" value="1"/>
</dbReference>
<evidence type="ECO:0000256" key="4">
    <source>
        <dbReference type="ARBA" id="ARBA00022842"/>
    </source>
</evidence>
<organism evidence="8 9">
    <name type="scientific">Afipia carboxidovorans (strain ATCC 49405 / DSM 1227 / KCTC 32145 / OM5)</name>
    <name type="common">Oligotropha carboxidovorans</name>
    <dbReference type="NCBI Taxonomy" id="504832"/>
    <lineage>
        <taxon>Bacteria</taxon>
        <taxon>Pseudomonadati</taxon>
        <taxon>Pseudomonadota</taxon>
        <taxon>Alphaproteobacteria</taxon>
        <taxon>Hyphomicrobiales</taxon>
        <taxon>Nitrobacteraceae</taxon>
        <taxon>Afipia</taxon>
    </lineage>
</organism>
<comment type="cofactor">
    <cofactor evidence="1">
        <name>Mg(2+)</name>
        <dbReference type="ChEBI" id="CHEBI:18420"/>
    </cofactor>
</comment>
<evidence type="ECO:0000313" key="8">
    <source>
        <dbReference type="EMBL" id="AEI04972.1"/>
    </source>
</evidence>
<dbReference type="GO" id="GO:0008816">
    <property type="term" value="F:citryl-CoA lyase activity"/>
    <property type="evidence" value="ECO:0007669"/>
    <property type="project" value="UniProtKB-EC"/>
</dbReference>
<sequence>MIRPRRSVLFMPGSNARALEKARSLPADGVIFDLEDSVAPDAKPAARAQIAQAMAQGGFGGRERIIRTNAVASAFWQDDSALVAQARPDAYLVPKVTGPQDIAAIGARLDALGADSSIKLWVMIETPLAVLSIAEIAACAGEKDARLAAFVIGPNDISLDTRIRMKPGRAEMVSLFLNCVIAARSYGIEILDGPYSDFSDAGGFAAECAQARDLGFDGKTLIHPAQIEAANRIFKPTDDELAEARGIIAAFAQPEAAGKGAIRHEGRMVERLHAEMARRTLAMADAIAKLEQDTTRA</sequence>
<dbReference type="InterPro" id="IPR005000">
    <property type="entry name" value="Aldolase/citrate-lyase_domain"/>
</dbReference>
<dbReference type="STRING" id="504832.OCA5_c02430"/>
<dbReference type="EC" id="4.1.3.34" evidence="8"/>
<evidence type="ECO:0000256" key="3">
    <source>
        <dbReference type="ARBA" id="ARBA00022723"/>
    </source>
</evidence>
<feature type="domain" description="HpcH/HpaI aldolase/citrate lyase" evidence="7">
    <location>
        <begin position="6"/>
        <end position="224"/>
    </location>
</feature>